<evidence type="ECO:0000313" key="1">
    <source>
        <dbReference type="EMBL" id="KAJ2793239.1"/>
    </source>
</evidence>
<feature type="non-terminal residue" evidence="1">
    <location>
        <position position="123"/>
    </location>
</feature>
<proteinExistence type="predicted"/>
<accession>A0ACC1KPY3</accession>
<keyword evidence="2" id="KW-1185">Reference proteome</keyword>
<organism evidence="1 2">
    <name type="scientific">Coemansia helicoidea</name>
    <dbReference type="NCBI Taxonomy" id="1286919"/>
    <lineage>
        <taxon>Eukaryota</taxon>
        <taxon>Fungi</taxon>
        <taxon>Fungi incertae sedis</taxon>
        <taxon>Zoopagomycota</taxon>
        <taxon>Kickxellomycotina</taxon>
        <taxon>Kickxellomycetes</taxon>
        <taxon>Kickxellales</taxon>
        <taxon>Kickxellaceae</taxon>
        <taxon>Coemansia</taxon>
    </lineage>
</organism>
<reference evidence="1" key="1">
    <citation type="submission" date="2022-07" db="EMBL/GenBank/DDBJ databases">
        <title>Phylogenomic reconstructions and comparative analyses of Kickxellomycotina fungi.</title>
        <authorList>
            <person name="Reynolds N.K."/>
            <person name="Stajich J.E."/>
            <person name="Barry K."/>
            <person name="Grigoriev I.V."/>
            <person name="Crous P."/>
            <person name="Smith M.E."/>
        </authorList>
    </citation>
    <scope>NUCLEOTIDE SEQUENCE</scope>
    <source>
        <strain evidence="1">BCRC 34780</strain>
    </source>
</reference>
<dbReference type="Proteomes" id="UP001140087">
    <property type="component" value="Unassembled WGS sequence"/>
</dbReference>
<name>A0ACC1KPY3_9FUNG</name>
<comment type="caution">
    <text evidence="1">The sequence shown here is derived from an EMBL/GenBank/DDBJ whole genome shotgun (WGS) entry which is preliminary data.</text>
</comment>
<protein>
    <submittedName>
        <fullName evidence="1">Uncharacterized protein</fullName>
    </submittedName>
</protein>
<dbReference type="EMBL" id="JANBUN010002951">
    <property type="protein sequence ID" value="KAJ2793239.1"/>
    <property type="molecule type" value="Genomic_DNA"/>
</dbReference>
<sequence length="123" mass="12291">MGHSDASAADNGTKFAAVDATPATGGMPRRVRAVGERSPTSAALVERYSLLDDADPSAAMAASVRADGIPAIPRGPGVNIGPGGAHVLSEGYTGYLSRSMRVMAEGCGSPAVSAATIGSRHPQ</sequence>
<evidence type="ECO:0000313" key="2">
    <source>
        <dbReference type="Proteomes" id="UP001140087"/>
    </source>
</evidence>
<gene>
    <name evidence="1" type="ORF">H4R21_005972</name>
</gene>